<evidence type="ECO:0000256" key="3">
    <source>
        <dbReference type="ARBA" id="ARBA00023315"/>
    </source>
</evidence>
<organism evidence="6 7">
    <name type="scientific">Acinetobacter brisouii CIP 110357</name>
    <dbReference type="NCBI Taxonomy" id="1341683"/>
    <lineage>
        <taxon>Bacteria</taxon>
        <taxon>Pseudomonadati</taxon>
        <taxon>Pseudomonadota</taxon>
        <taxon>Gammaproteobacteria</taxon>
        <taxon>Moraxellales</taxon>
        <taxon>Moraxellaceae</taxon>
        <taxon>Acinetobacter</taxon>
    </lineage>
</organism>
<proteinExistence type="predicted"/>
<dbReference type="SUPFAM" id="SSF69593">
    <property type="entry name" value="Glycerol-3-phosphate (1)-acyltransferase"/>
    <property type="match status" value="1"/>
</dbReference>
<evidence type="ECO:0000256" key="1">
    <source>
        <dbReference type="ARBA" id="ARBA00005189"/>
    </source>
</evidence>
<name>V2UNP3_9GAMM</name>
<dbReference type="PATRIC" id="fig|1341683.3.peg.2205"/>
<evidence type="ECO:0000313" key="7">
    <source>
        <dbReference type="Proteomes" id="UP000018418"/>
    </source>
</evidence>
<keyword evidence="4" id="KW-1133">Transmembrane helix</keyword>
<comment type="pathway">
    <text evidence="1">Lipid metabolism.</text>
</comment>
<dbReference type="OrthoDB" id="9812274at2"/>
<feature type="domain" description="Phospholipid/glycerol acyltransferase" evidence="5">
    <location>
        <begin position="92"/>
        <end position="203"/>
    </location>
</feature>
<dbReference type="RefSeq" id="WP_004902229.1">
    <property type="nucleotide sequence ID" value="NZ_BBTI01000006.1"/>
</dbReference>
<keyword evidence="4" id="KW-0472">Membrane</keyword>
<dbReference type="Pfam" id="PF01553">
    <property type="entry name" value="Acyltransferase"/>
    <property type="match status" value="1"/>
</dbReference>
<protein>
    <recommendedName>
        <fullName evidence="5">Phospholipid/glycerol acyltransferase domain-containing protein</fullName>
    </recommendedName>
</protein>
<evidence type="ECO:0000256" key="2">
    <source>
        <dbReference type="ARBA" id="ARBA00022679"/>
    </source>
</evidence>
<comment type="caution">
    <text evidence="6">The sequence shown here is derived from an EMBL/GenBank/DDBJ whole genome shotgun (WGS) entry which is preliminary data.</text>
</comment>
<dbReference type="PANTHER" id="PTHR10434">
    <property type="entry name" value="1-ACYL-SN-GLYCEROL-3-PHOSPHATE ACYLTRANSFERASE"/>
    <property type="match status" value="1"/>
</dbReference>
<dbReference type="InterPro" id="IPR002123">
    <property type="entry name" value="Plipid/glycerol_acylTrfase"/>
</dbReference>
<evidence type="ECO:0000256" key="4">
    <source>
        <dbReference type="SAM" id="Phobius"/>
    </source>
</evidence>
<dbReference type="CDD" id="cd07989">
    <property type="entry name" value="LPLAT_AGPAT-like"/>
    <property type="match status" value="1"/>
</dbReference>
<dbReference type="HOGENOM" id="CLU_078753_0_0_6"/>
<evidence type="ECO:0000259" key="5">
    <source>
        <dbReference type="SMART" id="SM00563"/>
    </source>
</evidence>
<keyword evidence="4" id="KW-0812">Transmembrane</keyword>
<dbReference type="GO" id="GO:0006654">
    <property type="term" value="P:phosphatidic acid biosynthetic process"/>
    <property type="evidence" value="ECO:0007669"/>
    <property type="project" value="TreeGrafter"/>
</dbReference>
<gene>
    <name evidence="6" type="ORF">P255_02232</name>
</gene>
<reference evidence="6 7" key="1">
    <citation type="submission" date="2013-10" db="EMBL/GenBank/DDBJ databases">
        <title>The Genome Sequence of Acinetobacter brisouii CIP 110357.</title>
        <authorList>
            <consortium name="The Broad Institute Genomics Platform"/>
            <consortium name="The Broad Institute Genome Sequencing Center for Infectious Disease"/>
            <person name="Cerqueira G."/>
            <person name="Feldgarden M."/>
            <person name="Courvalin P."/>
            <person name="Grillot-Courvalin C."/>
            <person name="Clermont D."/>
            <person name="Rocha E."/>
            <person name="Yoon E.-J."/>
            <person name="Nemec A."/>
            <person name="Young S.K."/>
            <person name="Zeng Q."/>
            <person name="Gargeya S."/>
            <person name="Fitzgerald M."/>
            <person name="Abouelleil A."/>
            <person name="Alvarado L."/>
            <person name="Berlin A.M."/>
            <person name="Chapman S.B."/>
            <person name="Gainer-Dewar J."/>
            <person name="Goldberg J."/>
            <person name="Gnerre S."/>
            <person name="Griggs A."/>
            <person name="Gujja S."/>
            <person name="Hansen M."/>
            <person name="Howarth C."/>
            <person name="Imamovic A."/>
            <person name="Ireland A."/>
            <person name="Larimer J."/>
            <person name="McCowan C."/>
            <person name="Murphy C."/>
            <person name="Pearson M."/>
            <person name="Poon T.W."/>
            <person name="Priest M."/>
            <person name="Roberts A."/>
            <person name="Saif S."/>
            <person name="Shea T."/>
            <person name="Sykes S."/>
            <person name="Wortman J."/>
            <person name="Nusbaum C."/>
            <person name="Birren B."/>
        </authorList>
    </citation>
    <scope>NUCLEOTIDE SEQUENCE [LARGE SCALE GENOMIC DNA]</scope>
    <source>
        <strain evidence="6 7">CIP 110357</strain>
    </source>
</reference>
<feature type="transmembrane region" description="Helical" evidence="4">
    <location>
        <begin position="12"/>
        <end position="41"/>
    </location>
</feature>
<dbReference type="PANTHER" id="PTHR10434:SF66">
    <property type="entry name" value="PHOSPHOLIPID_GLYCEROL ACYLTRANSFERASE DOMAIN-CONTAINING PROTEIN"/>
    <property type="match status" value="1"/>
</dbReference>
<dbReference type="SMART" id="SM00563">
    <property type="entry name" value="PlsC"/>
    <property type="match status" value="1"/>
</dbReference>
<keyword evidence="2" id="KW-0808">Transferase</keyword>
<sequence>MLKGKSKQQLNYLWRMAATGLGFASFGVGGVAIGTVIAPAVRLYTSDPKRRVELTQQVIRHGFHGFIESMTKLGVMTYSVEGLDKLQNSQRELVIANHPTLIDVMLLIGLMPKANCVVKQALWQNPFTRGPVQNAAYILNAGSEQFIQDCVQRLQQADAASLIIFPEGTRTEKNQSLNDFQRGAANIALRAQVPIRPVVIRCSPSTLTKNEKWYHIPSEPFHIQINVLDPIRVDDILTDTTVTPKNVRALNQYLHQLFNQELCT</sequence>
<keyword evidence="3" id="KW-0012">Acyltransferase</keyword>
<dbReference type="Proteomes" id="UP000018418">
    <property type="component" value="Unassembled WGS sequence"/>
</dbReference>
<accession>V2UNP3</accession>
<dbReference type="GO" id="GO:0003841">
    <property type="term" value="F:1-acylglycerol-3-phosphate O-acyltransferase activity"/>
    <property type="evidence" value="ECO:0007669"/>
    <property type="project" value="TreeGrafter"/>
</dbReference>
<evidence type="ECO:0000313" key="6">
    <source>
        <dbReference type="EMBL" id="ESK50256.1"/>
    </source>
</evidence>
<dbReference type="AlphaFoldDB" id="V2UNP3"/>
<dbReference type="EMBL" id="AYEU01000007">
    <property type="protein sequence ID" value="ESK50256.1"/>
    <property type="molecule type" value="Genomic_DNA"/>
</dbReference>
<keyword evidence="7" id="KW-1185">Reference proteome</keyword>